<keyword evidence="1" id="KW-0378">Hydrolase</keyword>
<dbReference type="SUPFAM" id="SSF52540">
    <property type="entry name" value="P-loop containing nucleoside triphosphate hydrolases"/>
    <property type="match status" value="2"/>
</dbReference>
<feature type="domain" description="Helicase ATP-binding" evidence="2">
    <location>
        <begin position="30"/>
        <end position="196"/>
    </location>
</feature>
<evidence type="ECO:0000256" key="1">
    <source>
        <dbReference type="ARBA" id="ARBA00022801"/>
    </source>
</evidence>
<dbReference type="Gene3D" id="3.40.50.300">
    <property type="entry name" value="P-loop containing nucleotide triphosphate hydrolases"/>
    <property type="match status" value="2"/>
</dbReference>
<keyword evidence="3" id="KW-0067">ATP-binding</keyword>
<evidence type="ECO:0000313" key="3">
    <source>
        <dbReference type="EMBL" id="QBK91812.1"/>
    </source>
</evidence>
<protein>
    <submittedName>
        <fullName evidence="3">DEAD/SNF2-like helicase</fullName>
    </submittedName>
</protein>
<dbReference type="PANTHER" id="PTHR45766:SF6">
    <property type="entry name" value="SWI_SNF-RELATED MATRIX-ASSOCIATED ACTIN-DEPENDENT REGULATOR OF CHROMATIN SUBFAMILY A-LIKE PROTEIN 1"/>
    <property type="match status" value="1"/>
</dbReference>
<reference evidence="3" key="1">
    <citation type="journal article" date="2019" name="MBio">
        <title>Virus Genomes from Deep Sea Sediments Expand the Ocean Megavirome and Support Independent Origins of Viral Gigantism.</title>
        <authorList>
            <person name="Backstrom D."/>
            <person name="Yutin N."/>
            <person name="Jorgensen S.L."/>
            <person name="Dharamshi J."/>
            <person name="Homa F."/>
            <person name="Zaremba-Niedwiedzka K."/>
            <person name="Spang A."/>
            <person name="Wolf Y.I."/>
            <person name="Koonin E.V."/>
            <person name="Ettema T.J."/>
        </authorList>
    </citation>
    <scope>NUCLEOTIDE SEQUENCE</scope>
</reference>
<name>A0A481Z8W2_9VIRU</name>
<gene>
    <name evidence="3" type="ORF">LCPAC304_01500</name>
</gene>
<proteinExistence type="predicted"/>
<sequence>MSSRNVILAGLNRGTVRMRPYQIEHCIRLVQIIESYRGYLDTSNTGSGKTWSTIAVAMYYNSPILVIGPKGSSGVWNYAVSETGVEMVDFITKDALRSRRGHQPKHGYLDRDDTGKKTVFTVTKKFMDFVAKGGFVVIDECQSVRNSSSDQHKAAKALLSYLVGQHGRSRFALLSATPLNTIAQIVNLMRLVGYINKPKLFRRNRSGSVRIEGEGLEELFNACADMDAEKTQEIKRSVKCYNTRTSKETVHQLFRDVIKYHISSAVVPPKIAIHVDRKNGYYNADDKTQKAFMESLEDMKLATRYQRSTKTEDRKLVRSNIITQRRKTELIKASVFARIAKEQLLKDPTCKVIVGVHYLDTLEVLKKSLSDFKPIVLQGSVKGKDPETGEDKRDKLIRCFQTDPKSRLILAIVKVIAESISLHDTIGDSPRFTFLSPSYELLLMHQACGRTVRDGDNTKSDVTIRFVYLKDGELEAEIYAALARKSQKLKDCLIRGEDVVLPNDFEMYRETAGKV</sequence>
<keyword evidence="3" id="KW-0547">Nucleotide-binding</keyword>
<dbReference type="GO" id="GO:0016787">
    <property type="term" value="F:hydrolase activity"/>
    <property type="evidence" value="ECO:0007669"/>
    <property type="project" value="UniProtKB-KW"/>
</dbReference>
<dbReference type="InterPro" id="IPR014001">
    <property type="entry name" value="Helicase_ATP-bd"/>
</dbReference>
<dbReference type="GO" id="GO:0031297">
    <property type="term" value="P:replication fork processing"/>
    <property type="evidence" value="ECO:0007669"/>
    <property type="project" value="TreeGrafter"/>
</dbReference>
<evidence type="ECO:0000259" key="2">
    <source>
        <dbReference type="PROSITE" id="PS51192"/>
    </source>
</evidence>
<keyword evidence="3" id="KW-0347">Helicase</keyword>
<dbReference type="PROSITE" id="PS51192">
    <property type="entry name" value="HELICASE_ATP_BIND_1"/>
    <property type="match status" value="1"/>
</dbReference>
<dbReference type="GO" id="GO:0004386">
    <property type="term" value="F:helicase activity"/>
    <property type="evidence" value="ECO:0007669"/>
    <property type="project" value="UniProtKB-KW"/>
</dbReference>
<dbReference type="EMBL" id="MK500565">
    <property type="protein sequence ID" value="QBK91812.1"/>
    <property type="molecule type" value="Genomic_DNA"/>
</dbReference>
<dbReference type="GO" id="GO:0006281">
    <property type="term" value="P:DNA repair"/>
    <property type="evidence" value="ECO:0007669"/>
    <property type="project" value="TreeGrafter"/>
</dbReference>
<dbReference type="PANTHER" id="PTHR45766">
    <property type="entry name" value="DNA ANNEALING HELICASE AND ENDONUCLEASE ZRANB3 FAMILY MEMBER"/>
    <property type="match status" value="1"/>
</dbReference>
<accession>A0A481Z8W2</accession>
<organism evidence="3">
    <name type="scientific">Pithovirus LCPAC304</name>
    <dbReference type="NCBI Taxonomy" id="2506594"/>
    <lineage>
        <taxon>Viruses</taxon>
        <taxon>Pithoviruses</taxon>
    </lineage>
</organism>
<dbReference type="InterPro" id="IPR027417">
    <property type="entry name" value="P-loop_NTPase"/>
</dbReference>